<evidence type="ECO:0000259" key="1">
    <source>
        <dbReference type="PROSITE" id="PS50031"/>
    </source>
</evidence>
<dbReference type="Proteomes" id="UP000314982">
    <property type="component" value="Unassembled WGS sequence"/>
</dbReference>
<dbReference type="GO" id="GO:0042734">
    <property type="term" value="C:presynaptic membrane"/>
    <property type="evidence" value="ECO:0007669"/>
    <property type="project" value="TreeGrafter"/>
</dbReference>
<reference evidence="2" key="3">
    <citation type="submission" date="2025-09" db="UniProtKB">
        <authorList>
            <consortium name="Ensembl"/>
        </authorList>
    </citation>
    <scope>IDENTIFICATION</scope>
</reference>
<dbReference type="GO" id="GO:0097708">
    <property type="term" value="C:intracellular vesicle"/>
    <property type="evidence" value="ECO:0007669"/>
    <property type="project" value="TreeGrafter"/>
</dbReference>
<dbReference type="STRING" id="62062.ENSHHUP00000012548"/>
<reference evidence="3" key="1">
    <citation type="submission" date="2018-06" db="EMBL/GenBank/DDBJ databases">
        <title>Genome assembly of Danube salmon.</title>
        <authorList>
            <person name="Macqueen D.J."/>
            <person name="Gundappa M.K."/>
        </authorList>
    </citation>
    <scope>NUCLEOTIDE SEQUENCE [LARGE SCALE GENOMIC DNA]</scope>
</reference>
<feature type="domain" description="EH" evidence="1">
    <location>
        <begin position="20"/>
        <end position="63"/>
    </location>
</feature>
<dbReference type="GO" id="GO:0005737">
    <property type="term" value="C:cytoplasm"/>
    <property type="evidence" value="ECO:0007669"/>
    <property type="project" value="TreeGrafter"/>
</dbReference>
<dbReference type="Gene3D" id="1.10.238.10">
    <property type="entry name" value="EF-hand"/>
    <property type="match status" value="1"/>
</dbReference>
<dbReference type="GO" id="GO:0150007">
    <property type="term" value="P:clathrin-dependent synaptic vesicle endocytosis"/>
    <property type="evidence" value="ECO:0007669"/>
    <property type="project" value="TreeGrafter"/>
</dbReference>
<dbReference type="InterPro" id="IPR011992">
    <property type="entry name" value="EF-hand-dom_pair"/>
</dbReference>
<evidence type="ECO:0000313" key="3">
    <source>
        <dbReference type="Proteomes" id="UP000314982"/>
    </source>
</evidence>
<sequence>MVKFPSAPGDLNVWAISPEERNKHDKQFDTLSPTMGYISGEQARKFFMQSGLPSSILAEIWSFKNILQVAKQRHTVSQNTVIISVSSALAPPVWCQTLSTYLRTIHNIQPAPYTNRTLGADCVLQKGKIYKVLNMNIIPPPRAGIRSCGQLLSSHAQSKEVTLTHNNMCTCLCPM</sequence>
<dbReference type="Ensembl" id="ENSHHUT00000012943.1">
    <property type="protein sequence ID" value="ENSHHUP00000012548.1"/>
    <property type="gene ID" value="ENSHHUG00000007671.1"/>
</dbReference>
<reference evidence="2" key="2">
    <citation type="submission" date="2025-08" db="UniProtKB">
        <authorList>
            <consortium name="Ensembl"/>
        </authorList>
    </citation>
    <scope>IDENTIFICATION</scope>
</reference>
<dbReference type="GO" id="GO:0060090">
    <property type="term" value="F:molecular adaptor activity"/>
    <property type="evidence" value="ECO:0007669"/>
    <property type="project" value="TreeGrafter"/>
</dbReference>
<dbReference type="SUPFAM" id="SSF47473">
    <property type="entry name" value="EF-hand"/>
    <property type="match status" value="1"/>
</dbReference>
<organism evidence="2 3">
    <name type="scientific">Hucho hucho</name>
    <name type="common">huchen</name>
    <dbReference type="NCBI Taxonomy" id="62062"/>
    <lineage>
        <taxon>Eukaryota</taxon>
        <taxon>Metazoa</taxon>
        <taxon>Chordata</taxon>
        <taxon>Craniata</taxon>
        <taxon>Vertebrata</taxon>
        <taxon>Euteleostomi</taxon>
        <taxon>Actinopterygii</taxon>
        <taxon>Neopterygii</taxon>
        <taxon>Teleostei</taxon>
        <taxon>Protacanthopterygii</taxon>
        <taxon>Salmoniformes</taxon>
        <taxon>Salmonidae</taxon>
        <taxon>Salmoninae</taxon>
        <taxon>Hucho</taxon>
    </lineage>
</organism>
<dbReference type="PROSITE" id="PS50031">
    <property type="entry name" value="EH"/>
    <property type="match status" value="1"/>
</dbReference>
<keyword evidence="3" id="KW-1185">Reference proteome</keyword>
<name>A0A4W5K5C5_9TELE</name>
<dbReference type="PANTHER" id="PTHR11216">
    <property type="entry name" value="EH DOMAIN"/>
    <property type="match status" value="1"/>
</dbReference>
<dbReference type="GeneTree" id="ENSGT00940000155936"/>
<protein>
    <recommendedName>
        <fullName evidence="1">EH domain-containing protein</fullName>
    </recommendedName>
</protein>
<dbReference type="Pfam" id="PF12763">
    <property type="entry name" value="EH"/>
    <property type="match status" value="1"/>
</dbReference>
<dbReference type="PANTHER" id="PTHR11216:SF29">
    <property type="entry name" value="INTERSECTIN-2"/>
    <property type="match status" value="1"/>
</dbReference>
<accession>A0A4W5K5C5</accession>
<proteinExistence type="predicted"/>
<dbReference type="AlphaFoldDB" id="A0A4W5K5C5"/>
<evidence type="ECO:0000313" key="2">
    <source>
        <dbReference type="Ensembl" id="ENSHHUP00000012548.1"/>
    </source>
</evidence>
<dbReference type="SMART" id="SM00027">
    <property type="entry name" value="EH"/>
    <property type="match status" value="1"/>
</dbReference>
<dbReference type="InterPro" id="IPR000261">
    <property type="entry name" value="EH_dom"/>
</dbReference>